<sequence length="171" mass="19412">MEPDLSCAPPGAEPEPELLYLLHDVARLLRREIDRRARMHDMNRAQWVMLIRLARNPGLSQKDLAEIIEVEPMTVARLTDRLEARGLVERRADPRDRRIWRLHLTDEADPILQDIETHRGAVADFIAADLTPSMIDATTEGLIRMKTSLLKADRAADAYMISAAKAEQEIA</sequence>
<dbReference type="PANTHER" id="PTHR33164">
    <property type="entry name" value="TRANSCRIPTIONAL REGULATOR, MARR FAMILY"/>
    <property type="match status" value="1"/>
</dbReference>
<accession>A0AAW9DTK1</accession>
<dbReference type="InterPro" id="IPR023187">
    <property type="entry name" value="Tscrpt_reg_MarR-type_CS"/>
</dbReference>
<evidence type="ECO:0000256" key="3">
    <source>
        <dbReference type="ARBA" id="ARBA00023163"/>
    </source>
</evidence>
<evidence type="ECO:0000313" key="6">
    <source>
        <dbReference type="Proteomes" id="UP001279553"/>
    </source>
</evidence>
<comment type="caution">
    <text evidence="5">The sequence shown here is derived from an EMBL/GenBank/DDBJ whole genome shotgun (WGS) entry which is preliminary data.</text>
</comment>
<organism evidence="5 6">
    <name type="scientific">Acidiphilium acidophilum</name>
    <name type="common">Thiobacillus acidophilus</name>
    <dbReference type="NCBI Taxonomy" id="76588"/>
    <lineage>
        <taxon>Bacteria</taxon>
        <taxon>Pseudomonadati</taxon>
        <taxon>Pseudomonadota</taxon>
        <taxon>Alphaproteobacteria</taxon>
        <taxon>Acetobacterales</taxon>
        <taxon>Acidocellaceae</taxon>
        <taxon>Acidiphilium</taxon>
    </lineage>
</organism>
<dbReference type="InterPro" id="IPR036390">
    <property type="entry name" value="WH_DNA-bd_sf"/>
</dbReference>
<feature type="domain" description="HTH marR-type" evidence="4">
    <location>
        <begin position="15"/>
        <end position="151"/>
    </location>
</feature>
<evidence type="ECO:0000313" key="5">
    <source>
        <dbReference type="EMBL" id="MDX5931490.1"/>
    </source>
</evidence>
<name>A0AAW9DTK1_ACIAO</name>
<dbReference type="GO" id="GO:0003677">
    <property type="term" value="F:DNA binding"/>
    <property type="evidence" value="ECO:0007669"/>
    <property type="project" value="UniProtKB-KW"/>
</dbReference>
<dbReference type="InterPro" id="IPR039422">
    <property type="entry name" value="MarR/SlyA-like"/>
</dbReference>
<dbReference type="PRINTS" id="PR00598">
    <property type="entry name" value="HTHMARR"/>
</dbReference>
<dbReference type="GO" id="GO:0003700">
    <property type="term" value="F:DNA-binding transcription factor activity"/>
    <property type="evidence" value="ECO:0007669"/>
    <property type="project" value="InterPro"/>
</dbReference>
<dbReference type="Pfam" id="PF01047">
    <property type="entry name" value="MarR"/>
    <property type="match status" value="1"/>
</dbReference>
<dbReference type="GO" id="GO:0006950">
    <property type="term" value="P:response to stress"/>
    <property type="evidence" value="ECO:0007669"/>
    <property type="project" value="TreeGrafter"/>
</dbReference>
<dbReference type="Gene3D" id="1.10.10.10">
    <property type="entry name" value="Winged helix-like DNA-binding domain superfamily/Winged helix DNA-binding domain"/>
    <property type="match status" value="1"/>
</dbReference>
<protein>
    <submittedName>
        <fullName evidence="5">MarR family transcriptional regulator</fullName>
    </submittedName>
</protein>
<dbReference type="PROSITE" id="PS50995">
    <property type="entry name" value="HTH_MARR_2"/>
    <property type="match status" value="1"/>
</dbReference>
<keyword evidence="1" id="KW-0805">Transcription regulation</keyword>
<dbReference type="PROSITE" id="PS01117">
    <property type="entry name" value="HTH_MARR_1"/>
    <property type="match status" value="1"/>
</dbReference>
<dbReference type="EMBL" id="JAWXYB010000018">
    <property type="protein sequence ID" value="MDX5931490.1"/>
    <property type="molecule type" value="Genomic_DNA"/>
</dbReference>
<evidence type="ECO:0000256" key="2">
    <source>
        <dbReference type="ARBA" id="ARBA00023125"/>
    </source>
</evidence>
<dbReference type="InterPro" id="IPR036388">
    <property type="entry name" value="WH-like_DNA-bd_sf"/>
</dbReference>
<dbReference type="SMART" id="SM00347">
    <property type="entry name" value="HTH_MARR"/>
    <property type="match status" value="1"/>
</dbReference>
<reference evidence="5 6" key="1">
    <citation type="submission" date="2023-11" db="EMBL/GenBank/DDBJ databases">
        <title>MicrobeMod: A computational toolkit for identifying prokaryotic methylation and restriction-modification with nanopore sequencing.</title>
        <authorList>
            <person name="Crits-Christoph A."/>
            <person name="Kang S.C."/>
            <person name="Lee H."/>
            <person name="Ostrov N."/>
        </authorList>
    </citation>
    <scope>NUCLEOTIDE SEQUENCE [LARGE SCALE GENOMIC DNA]</scope>
    <source>
        <strain evidence="5 6">DSMZ 700</strain>
    </source>
</reference>
<keyword evidence="2" id="KW-0238">DNA-binding</keyword>
<keyword evidence="3" id="KW-0804">Transcription</keyword>
<dbReference type="AlphaFoldDB" id="A0AAW9DTK1"/>
<dbReference type="SUPFAM" id="SSF46785">
    <property type="entry name" value="Winged helix' DNA-binding domain"/>
    <property type="match status" value="1"/>
</dbReference>
<dbReference type="InterPro" id="IPR000835">
    <property type="entry name" value="HTH_MarR-typ"/>
</dbReference>
<proteinExistence type="predicted"/>
<dbReference type="PANTHER" id="PTHR33164:SF64">
    <property type="entry name" value="TRANSCRIPTIONAL REGULATOR SLYA"/>
    <property type="match status" value="1"/>
</dbReference>
<dbReference type="RefSeq" id="WP_319614401.1">
    <property type="nucleotide sequence ID" value="NZ_JAWXYB010000018.1"/>
</dbReference>
<gene>
    <name evidence="5" type="ORF">SIL87_11990</name>
</gene>
<keyword evidence="6" id="KW-1185">Reference proteome</keyword>
<evidence type="ECO:0000256" key="1">
    <source>
        <dbReference type="ARBA" id="ARBA00023015"/>
    </source>
</evidence>
<dbReference type="Proteomes" id="UP001279553">
    <property type="component" value="Unassembled WGS sequence"/>
</dbReference>
<evidence type="ECO:0000259" key="4">
    <source>
        <dbReference type="PROSITE" id="PS50995"/>
    </source>
</evidence>